<evidence type="ECO:0000256" key="3">
    <source>
        <dbReference type="ARBA" id="ARBA00022787"/>
    </source>
</evidence>
<evidence type="ECO:0000256" key="1">
    <source>
        <dbReference type="ARBA" id="ARBA00004450"/>
    </source>
</evidence>
<comment type="similarity">
    <text evidence="2">Belongs to the FMP52 family.</text>
</comment>
<dbReference type="Proteomes" id="UP001497383">
    <property type="component" value="Chromosome 1"/>
</dbReference>
<keyword evidence="4" id="KW-0809">Transit peptide</keyword>
<name>A0ABP0ZF84_9ASCO</name>
<keyword evidence="3" id="KW-0496">Mitochondrion</keyword>
<proteinExistence type="inferred from homology"/>
<evidence type="ECO:0000256" key="2">
    <source>
        <dbReference type="ARBA" id="ARBA00006617"/>
    </source>
</evidence>
<dbReference type="GeneID" id="92205919"/>
<sequence>MSSLLVLGSTGLVGTEVIKHGQESQAFNRLITLTRRQPNFATTTTTTGEETKIESVVEPNTSTWPTIIKDLKPGAHAYISAFGTTRAKAGSSQNFKDIDYGINYESAKAAKAQGAKVCVLVSAYGASAKSPFLYMKTKGELEDAIIALKFPYTIILRPGVLLGERKEAHGFANDWAQKIGGWIQGTWFSPLMQPIDASDVGKIAIDFAQRGLTDDLRESVLTVSGAELNELVNDFKVV</sequence>
<accession>A0ABP0ZF84</accession>
<evidence type="ECO:0000313" key="5">
    <source>
        <dbReference type="EMBL" id="CAK9436165.1"/>
    </source>
</evidence>
<dbReference type="Gene3D" id="3.40.50.720">
    <property type="entry name" value="NAD(P)-binding Rossmann-like Domain"/>
    <property type="match status" value="1"/>
</dbReference>
<dbReference type="RefSeq" id="XP_066827661.1">
    <property type="nucleotide sequence ID" value="XM_066976675.1"/>
</dbReference>
<reference evidence="5 6" key="1">
    <citation type="submission" date="2024-03" db="EMBL/GenBank/DDBJ databases">
        <authorList>
            <person name="Brejova B."/>
        </authorList>
    </citation>
    <scope>NUCLEOTIDE SEQUENCE [LARGE SCALE GENOMIC DNA]</scope>
    <source>
        <strain evidence="5 6">CBS 14171</strain>
    </source>
</reference>
<protein>
    <recommendedName>
        <fullName evidence="7">NAD(P)-binding domain-containing protein</fullName>
    </recommendedName>
</protein>
<dbReference type="PANTHER" id="PTHR14097:SF7">
    <property type="entry name" value="OXIDOREDUCTASE HTATIP2"/>
    <property type="match status" value="1"/>
</dbReference>
<dbReference type="Pfam" id="PF08732">
    <property type="entry name" value="HIM1"/>
    <property type="match status" value="1"/>
</dbReference>
<dbReference type="EMBL" id="OZ022405">
    <property type="protein sequence ID" value="CAK9436165.1"/>
    <property type="molecule type" value="Genomic_DNA"/>
</dbReference>
<evidence type="ECO:0000313" key="6">
    <source>
        <dbReference type="Proteomes" id="UP001497383"/>
    </source>
</evidence>
<evidence type="ECO:0000256" key="4">
    <source>
        <dbReference type="ARBA" id="ARBA00022946"/>
    </source>
</evidence>
<keyword evidence="3" id="KW-0472">Membrane</keyword>
<dbReference type="InterPro" id="IPR014843">
    <property type="entry name" value="Him1/Fmp52"/>
</dbReference>
<comment type="subcellular location">
    <subcellularLocation>
        <location evidence="1">Mitochondrion outer membrane</location>
        <topology evidence="1">Peripheral membrane protein</topology>
    </subcellularLocation>
</comment>
<dbReference type="InterPro" id="IPR036291">
    <property type="entry name" value="NAD(P)-bd_dom_sf"/>
</dbReference>
<gene>
    <name evidence="5" type="ORF">LODBEIA_P07230</name>
</gene>
<keyword evidence="3" id="KW-1000">Mitochondrion outer membrane</keyword>
<dbReference type="SUPFAM" id="SSF51735">
    <property type="entry name" value="NAD(P)-binding Rossmann-fold domains"/>
    <property type="match status" value="1"/>
</dbReference>
<dbReference type="PANTHER" id="PTHR14097">
    <property type="entry name" value="OXIDOREDUCTASE HTATIP2"/>
    <property type="match status" value="1"/>
</dbReference>
<evidence type="ECO:0008006" key="7">
    <source>
        <dbReference type="Google" id="ProtNLM"/>
    </source>
</evidence>
<organism evidence="5 6">
    <name type="scientific">Lodderomyces beijingensis</name>
    <dbReference type="NCBI Taxonomy" id="1775926"/>
    <lineage>
        <taxon>Eukaryota</taxon>
        <taxon>Fungi</taxon>
        <taxon>Dikarya</taxon>
        <taxon>Ascomycota</taxon>
        <taxon>Saccharomycotina</taxon>
        <taxon>Pichiomycetes</taxon>
        <taxon>Debaryomycetaceae</taxon>
        <taxon>Candida/Lodderomyces clade</taxon>
        <taxon>Lodderomyces</taxon>
    </lineage>
</organism>
<keyword evidence="6" id="KW-1185">Reference proteome</keyword>